<keyword evidence="2 4" id="KW-0689">Ribosomal protein</keyword>
<reference evidence="5 6" key="1">
    <citation type="journal article" date="2018" name="Elife">
        <title>Functional genomics of lipid metabolism in the oleaginous yeast Rhodosporidium toruloides.</title>
        <authorList>
            <person name="Coradetti S.T."/>
            <person name="Pinel D."/>
            <person name="Geiselman G."/>
            <person name="Ito M."/>
            <person name="Mondo S."/>
            <person name="Reilly M.C."/>
            <person name="Cheng Y.F."/>
            <person name="Bauer S."/>
            <person name="Grigoriev I."/>
            <person name="Gladden J.M."/>
            <person name="Simmons B.A."/>
            <person name="Brem R."/>
            <person name="Arkin A.P."/>
            <person name="Skerker J.M."/>
        </authorList>
    </citation>
    <scope>NUCLEOTIDE SEQUENCE [LARGE SCALE GENOMIC DNA]</scope>
    <source>
        <strain evidence="5 6">NBRC 0880</strain>
    </source>
</reference>
<sequence>MVRERAGDSSSPATLIASTTTTTTTMLAWQPVRALARIAARPPSASSWATAAFASRSLTRLFSPSLPSNAASPLGVRTFAASTVASLMRKPTRIKLKTHSGAAKRFKAIANGMYKRAHSGKAHLNSNASMSSTRLNRLGKTAYANTAERRKLRKLMPYSC</sequence>
<gene>
    <name evidence="5" type="ORF">AAT19DRAFT_10950</name>
</gene>
<dbReference type="Pfam" id="PF01632">
    <property type="entry name" value="Ribosomal_L35p"/>
    <property type="match status" value="1"/>
</dbReference>
<dbReference type="HAMAP" id="MF_00514">
    <property type="entry name" value="Ribosomal_bL35"/>
    <property type="match status" value="1"/>
</dbReference>
<accession>A0A2S9ZYI5</accession>
<dbReference type="EMBL" id="LCTV02000014">
    <property type="protein sequence ID" value="PRQ70793.1"/>
    <property type="molecule type" value="Genomic_DNA"/>
</dbReference>
<evidence type="ECO:0000313" key="5">
    <source>
        <dbReference type="EMBL" id="PRQ70793.1"/>
    </source>
</evidence>
<dbReference type="SUPFAM" id="SSF143034">
    <property type="entry name" value="L35p-like"/>
    <property type="match status" value="1"/>
</dbReference>
<dbReference type="GO" id="GO:0015934">
    <property type="term" value="C:large ribosomal subunit"/>
    <property type="evidence" value="ECO:0007669"/>
    <property type="project" value="TreeGrafter"/>
</dbReference>
<evidence type="ECO:0000256" key="1">
    <source>
        <dbReference type="ARBA" id="ARBA00006598"/>
    </source>
</evidence>
<dbReference type="InterPro" id="IPR001706">
    <property type="entry name" value="Ribosomal_bL35"/>
</dbReference>
<evidence type="ECO:0000256" key="2">
    <source>
        <dbReference type="ARBA" id="ARBA00022980"/>
    </source>
</evidence>
<dbReference type="GO" id="GO:0006412">
    <property type="term" value="P:translation"/>
    <property type="evidence" value="ECO:0007669"/>
    <property type="project" value="InterPro"/>
</dbReference>
<comment type="similarity">
    <text evidence="1 4">Belongs to the bacterial ribosomal protein bL35 family.</text>
</comment>
<keyword evidence="3 4" id="KW-0687">Ribonucleoprotein</keyword>
<dbReference type="InterPro" id="IPR021137">
    <property type="entry name" value="Ribosomal_bL35-like"/>
</dbReference>
<dbReference type="AlphaFoldDB" id="A0A2S9ZYI5"/>
<organism evidence="5 6">
    <name type="scientific">Rhodotorula toruloides</name>
    <name type="common">Yeast</name>
    <name type="synonym">Rhodosporidium toruloides</name>
    <dbReference type="NCBI Taxonomy" id="5286"/>
    <lineage>
        <taxon>Eukaryota</taxon>
        <taxon>Fungi</taxon>
        <taxon>Dikarya</taxon>
        <taxon>Basidiomycota</taxon>
        <taxon>Pucciniomycotina</taxon>
        <taxon>Microbotryomycetes</taxon>
        <taxon>Sporidiobolales</taxon>
        <taxon>Sporidiobolaceae</taxon>
        <taxon>Rhodotorula</taxon>
    </lineage>
</organism>
<dbReference type="InterPro" id="IPR018265">
    <property type="entry name" value="Ribosomal_bL35_CS"/>
</dbReference>
<dbReference type="Proteomes" id="UP000239560">
    <property type="component" value="Unassembled WGS sequence"/>
</dbReference>
<dbReference type="GO" id="GO:0003735">
    <property type="term" value="F:structural constituent of ribosome"/>
    <property type="evidence" value="ECO:0007669"/>
    <property type="project" value="InterPro"/>
</dbReference>
<dbReference type="PROSITE" id="PS00936">
    <property type="entry name" value="RIBOSOMAL_L35"/>
    <property type="match status" value="1"/>
</dbReference>
<evidence type="ECO:0000256" key="4">
    <source>
        <dbReference type="RuleBase" id="RU000568"/>
    </source>
</evidence>
<dbReference type="OrthoDB" id="162638at2759"/>
<feature type="non-terminal residue" evidence="5">
    <location>
        <position position="1"/>
    </location>
</feature>
<dbReference type="PRINTS" id="PR00064">
    <property type="entry name" value="RIBOSOMALL35"/>
</dbReference>
<dbReference type="PANTHER" id="PTHR33343">
    <property type="entry name" value="54S RIBOSOMAL PROTEIN BL35M"/>
    <property type="match status" value="1"/>
</dbReference>
<evidence type="ECO:0000256" key="3">
    <source>
        <dbReference type="ARBA" id="ARBA00023274"/>
    </source>
</evidence>
<dbReference type="Gene3D" id="4.10.410.60">
    <property type="match status" value="1"/>
</dbReference>
<comment type="caution">
    <text evidence="5">The sequence shown here is derived from an EMBL/GenBank/DDBJ whole genome shotgun (WGS) entry which is preliminary data.</text>
</comment>
<dbReference type="InterPro" id="IPR037229">
    <property type="entry name" value="Ribosomal_bL35_sf"/>
</dbReference>
<evidence type="ECO:0000313" key="6">
    <source>
        <dbReference type="Proteomes" id="UP000239560"/>
    </source>
</evidence>
<name>A0A2S9ZYI5_RHOTO</name>
<dbReference type="PANTHER" id="PTHR33343:SF1">
    <property type="entry name" value="LARGE RIBOSOMAL SUBUNIT PROTEIN BL35M"/>
    <property type="match status" value="1"/>
</dbReference>
<protein>
    <recommendedName>
        <fullName evidence="4">50S ribosomal protein L35</fullName>
    </recommendedName>
</protein>
<proteinExistence type="inferred from homology"/>